<dbReference type="OrthoDB" id="2201090at2759"/>
<dbReference type="AlphaFoldDB" id="J9D1I4"/>
<gene>
    <name evidence="2" type="ORF">EDEG_03776</name>
</gene>
<feature type="non-terminal residue" evidence="2">
    <location>
        <position position="1"/>
    </location>
</feature>
<proteinExistence type="predicted"/>
<dbReference type="InParanoid" id="J9D1I4"/>
<dbReference type="VEuPathDB" id="MicrosporidiaDB:EDEG_03776"/>
<evidence type="ECO:0000313" key="2">
    <source>
        <dbReference type="EMBL" id="EJW01696.1"/>
    </source>
</evidence>
<evidence type="ECO:0000313" key="3">
    <source>
        <dbReference type="Proteomes" id="UP000003163"/>
    </source>
</evidence>
<organism evidence="2 3">
    <name type="scientific">Edhazardia aedis (strain USNM 41457)</name>
    <name type="common">Microsporidian parasite</name>
    <dbReference type="NCBI Taxonomy" id="1003232"/>
    <lineage>
        <taxon>Eukaryota</taxon>
        <taxon>Fungi</taxon>
        <taxon>Fungi incertae sedis</taxon>
        <taxon>Microsporidia</taxon>
        <taxon>Edhazardia</taxon>
    </lineage>
</organism>
<protein>
    <submittedName>
        <fullName evidence="2">Uncharacterized protein</fullName>
    </submittedName>
</protein>
<keyword evidence="3" id="KW-1185">Reference proteome</keyword>
<evidence type="ECO:0000256" key="1">
    <source>
        <dbReference type="SAM" id="SignalP"/>
    </source>
</evidence>
<dbReference type="HOGENOM" id="CLU_1065691_0_0_1"/>
<reference evidence="2 3" key="1">
    <citation type="submission" date="2011-08" db="EMBL/GenBank/DDBJ databases">
        <authorList>
            <person name="Liu Z.J."/>
            <person name="Shi F.L."/>
            <person name="Lu J.Q."/>
            <person name="Li M."/>
            <person name="Wang Z.L."/>
        </authorList>
    </citation>
    <scope>NUCLEOTIDE SEQUENCE [LARGE SCALE GENOMIC DNA]</scope>
    <source>
        <strain evidence="2 3">USNM 41457</strain>
    </source>
</reference>
<accession>J9D1I4</accession>
<dbReference type="Proteomes" id="UP000003163">
    <property type="component" value="Unassembled WGS sequence"/>
</dbReference>
<feature type="chain" id="PRO_5003822898" evidence="1">
    <location>
        <begin position="17"/>
        <end position="237"/>
    </location>
</feature>
<name>J9D1I4_EDHAE</name>
<reference evidence="3" key="2">
    <citation type="submission" date="2015-07" db="EMBL/GenBank/DDBJ databases">
        <title>Contrasting host-pathogen interactions and genome evolution in two generalist and specialist microsporidian pathogens of mosquitoes.</title>
        <authorList>
            <consortium name="The Broad Institute Genomics Platform"/>
            <consortium name="The Broad Institute Genome Sequencing Center for Infectious Disease"/>
            <person name="Cuomo C.A."/>
            <person name="Sanscrainte N.D."/>
            <person name="Goldberg J.M."/>
            <person name="Heiman D."/>
            <person name="Young S."/>
            <person name="Zeng Q."/>
            <person name="Becnel J.J."/>
            <person name="Birren B.W."/>
        </authorList>
    </citation>
    <scope>NUCLEOTIDE SEQUENCE [LARGE SCALE GENOMIC DNA]</scope>
    <source>
        <strain evidence="3">USNM 41457</strain>
    </source>
</reference>
<feature type="signal peptide" evidence="1">
    <location>
        <begin position="1"/>
        <end position="16"/>
    </location>
</feature>
<dbReference type="EMBL" id="AFBI03000121">
    <property type="protein sequence ID" value="EJW01696.1"/>
    <property type="molecule type" value="Genomic_DNA"/>
</dbReference>
<comment type="caution">
    <text evidence="2">The sequence shown here is derived from an EMBL/GenBank/DDBJ whole genome shotgun (WGS) entry which is preliminary data.</text>
</comment>
<sequence length="237" mass="27151">MNNKIALALLSTLINAITLRKEILNTEDIERCSYRSGIYNIMIRISVEEEASLTISEQFVISHGIPAQITSVTILYFNTIINELNQMLIPFGVQLIADYRDFVFENLPVLLDTRECSESDAIIKKTEHMSINYKLRRLSGTGFRLFVFYCPFINKETKIWSHAIPVRDCGVVLGIMYHNPQIMRQVIINEILKSLAREYNIDDINLEKFNLGLCNYTHECLSVLSNFLGGYGPLLMS</sequence>
<keyword evidence="1" id="KW-0732">Signal</keyword>